<sequence>MVSLEAVADELESVCERAAECRMALLSAVDGVQRAREWLERVSAGSSDPEWAELLGCLAEVERGIDEVSLALSDGVGLVLDVVADLIGGGDHRTADEPAAPPDSWSWEVLPPPVVPGTRQRTHGLWDAADGVVRPIVSGQDDKSDLAAALFAQLGLKHGTPGIIHHVETKLAAHMRKWGIRSATVTINNVPCEGGRFTCDSVLPVLLPAGSELTVHGVNGFRKTYRGGSAAPWRKR</sequence>
<gene>
    <name evidence="1" type="ORF">KCV87_26070</name>
</gene>
<dbReference type="InterPro" id="IPR032724">
    <property type="entry name" value="SCP1.201-like"/>
</dbReference>
<dbReference type="Pfam" id="PF14428">
    <property type="entry name" value="DddA-like"/>
    <property type="match status" value="1"/>
</dbReference>
<name>A0AA45R2L0_9PSEU</name>
<reference evidence="1" key="1">
    <citation type="submission" date="2021-04" db="EMBL/GenBank/DDBJ databases">
        <title>Genomic sequence of Actinosynnema pretiosum subsp. pretiosum ATCC 31280 (C-14919).</title>
        <authorList>
            <person name="Bai L."/>
            <person name="Wang X."/>
            <person name="Xiao Y."/>
        </authorList>
    </citation>
    <scope>NUCLEOTIDE SEQUENCE</scope>
    <source>
        <strain evidence="1">ATCC 31280</strain>
    </source>
</reference>
<organism evidence="1 2">
    <name type="scientific">Actinosynnema pretiosum subsp. pretiosum</name>
    <dbReference type="NCBI Taxonomy" id="103721"/>
    <lineage>
        <taxon>Bacteria</taxon>
        <taxon>Bacillati</taxon>
        <taxon>Actinomycetota</taxon>
        <taxon>Actinomycetes</taxon>
        <taxon>Pseudonocardiales</taxon>
        <taxon>Pseudonocardiaceae</taxon>
        <taxon>Actinosynnema</taxon>
    </lineage>
</organism>
<protein>
    <recommendedName>
        <fullName evidence="3">Nucleic acid/nucleotide deaminase of polymorphic system toxin</fullName>
    </recommendedName>
</protein>
<evidence type="ECO:0000313" key="2">
    <source>
        <dbReference type="Proteomes" id="UP000677152"/>
    </source>
</evidence>
<accession>A0AA45R2L0</accession>
<dbReference type="AlphaFoldDB" id="A0AA45R2L0"/>
<proteinExistence type="predicted"/>
<dbReference type="Proteomes" id="UP000677152">
    <property type="component" value="Chromosome"/>
</dbReference>
<dbReference type="EMBL" id="CP073249">
    <property type="protein sequence ID" value="QUF02882.1"/>
    <property type="molecule type" value="Genomic_DNA"/>
</dbReference>
<evidence type="ECO:0008006" key="3">
    <source>
        <dbReference type="Google" id="ProtNLM"/>
    </source>
</evidence>
<evidence type="ECO:0000313" key="1">
    <source>
        <dbReference type="EMBL" id="QUF02882.1"/>
    </source>
</evidence>